<gene>
    <name evidence="2" type="ORF">CDD81_6882</name>
</gene>
<feature type="region of interest" description="Disordered" evidence="1">
    <location>
        <begin position="547"/>
        <end position="640"/>
    </location>
</feature>
<feature type="compositionally biased region" description="Low complexity" evidence="1">
    <location>
        <begin position="9"/>
        <end position="23"/>
    </location>
</feature>
<feature type="region of interest" description="Disordered" evidence="1">
    <location>
        <begin position="401"/>
        <end position="434"/>
    </location>
</feature>
<feature type="region of interest" description="Disordered" evidence="1">
    <location>
        <begin position="210"/>
        <end position="319"/>
    </location>
</feature>
<dbReference type="AlphaFoldDB" id="A0A2C5Y1K6"/>
<dbReference type="STRING" id="1399860.A0A2C5Y1K6"/>
<feature type="compositionally biased region" description="Basic and acidic residues" evidence="1">
    <location>
        <begin position="237"/>
        <end position="247"/>
    </location>
</feature>
<name>A0A2C5Y1K6_9HYPO</name>
<feature type="compositionally biased region" description="Polar residues" evidence="1">
    <location>
        <begin position="655"/>
        <end position="668"/>
    </location>
</feature>
<feature type="region of interest" description="Disordered" evidence="1">
    <location>
        <begin position="1"/>
        <end position="107"/>
    </location>
</feature>
<evidence type="ECO:0000256" key="1">
    <source>
        <dbReference type="SAM" id="MobiDB-lite"/>
    </source>
</evidence>
<comment type="caution">
    <text evidence="2">The sequence shown here is derived from an EMBL/GenBank/DDBJ whole genome shotgun (WGS) entry which is preliminary data.</text>
</comment>
<organism evidence="2 3">
    <name type="scientific">Ophiocordyceps australis</name>
    <dbReference type="NCBI Taxonomy" id="1399860"/>
    <lineage>
        <taxon>Eukaryota</taxon>
        <taxon>Fungi</taxon>
        <taxon>Dikarya</taxon>
        <taxon>Ascomycota</taxon>
        <taxon>Pezizomycotina</taxon>
        <taxon>Sordariomycetes</taxon>
        <taxon>Hypocreomycetidae</taxon>
        <taxon>Hypocreales</taxon>
        <taxon>Ophiocordycipitaceae</taxon>
        <taxon>Ophiocordyceps</taxon>
    </lineage>
</organism>
<feature type="compositionally biased region" description="Polar residues" evidence="1">
    <location>
        <begin position="345"/>
        <end position="365"/>
    </location>
</feature>
<evidence type="ECO:0000313" key="3">
    <source>
        <dbReference type="Proteomes" id="UP000226192"/>
    </source>
</evidence>
<dbReference type="OrthoDB" id="5204833at2759"/>
<evidence type="ECO:0008006" key="4">
    <source>
        <dbReference type="Google" id="ProtNLM"/>
    </source>
</evidence>
<keyword evidence="3" id="KW-1185">Reference proteome</keyword>
<sequence>MARRRSARLAKAAVKQAKVAPALSSVAERETTPVRHGPQSIDEALAEPKTPASAAVKPSFNEMHPSRFHQSTGQPSSGLRLGFTDIPAQNDAGTGLASTPSKVGDLPTLPFTFRSTVRPVELGDEAQQLRQELYGKAALIKADLVAKRDAEGDSMSNLEARPIATPKGKSGRFSAAHMSEFKKMDSIQGHASAWRAQSGRFTPVIAGQLKRSSSKANLDETPAGAISAPRTSPAKPRGGETTRELFKRKLRRTSQNSNRGTTASPAKTQPATAAAAQQSTAKRQKQCKEHDSSMSRPVSRDASNLPRPAIRADGSATQFKSRSGFARLLSPTKSFLARSVRADQTPASLLPSPSKQKLPKSTSMGNVDLAPGASLAKGRNVSPNGLGRVKSILRGQTWDSEAAKSAIPQPAIQTSQTPKAPRIHKDLPPLPMTTPRRKLTKRVAFAKDEAQEAMSRSSPSRVKPKASTARPALRELDVGYPTLDESLTESSKSSENLYPDLSPLRRLVGNVLFHGSARSSTVPGAFTFRSDHTIKLGKAPVKGFGPCLGQSSVRQVESSTNDGDDMSGGFPPPPSPSSHSDKENCVPVQAGMLHGMAHGMPNKKRHRATSDEEDAELEAAERARKKKKSEHVPEGQALFAPRLVGQASACNINSRLTQTPSKTASHVSLRTPRRVPASASPNKKTPMLSRSRLNMLARPKNRG</sequence>
<proteinExistence type="predicted"/>
<protein>
    <recommendedName>
        <fullName evidence="4">Erythromycin esterase</fullName>
    </recommendedName>
</protein>
<evidence type="ECO:0000313" key="2">
    <source>
        <dbReference type="EMBL" id="PHH62567.1"/>
    </source>
</evidence>
<reference evidence="2 3" key="1">
    <citation type="submission" date="2017-06" db="EMBL/GenBank/DDBJ databases">
        <title>Ant-infecting Ophiocordyceps genomes reveal a high diversity of potential behavioral manipulation genes and a possible major role for enterotoxins.</title>
        <authorList>
            <person name="De Bekker C."/>
            <person name="Evans H.C."/>
            <person name="Brachmann A."/>
            <person name="Hughes D.P."/>
        </authorList>
    </citation>
    <scope>NUCLEOTIDE SEQUENCE [LARGE SCALE GENOMIC DNA]</scope>
    <source>
        <strain evidence="2 3">Map64</strain>
    </source>
</reference>
<feature type="compositionally biased region" description="Polar residues" evidence="1">
    <location>
        <begin position="549"/>
        <end position="561"/>
    </location>
</feature>
<feature type="compositionally biased region" description="Low complexity" evidence="1">
    <location>
        <begin position="261"/>
        <end position="281"/>
    </location>
</feature>
<feature type="compositionally biased region" description="Polar residues" evidence="1">
    <location>
        <begin position="68"/>
        <end position="77"/>
    </location>
</feature>
<dbReference type="Proteomes" id="UP000226192">
    <property type="component" value="Unassembled WGS sequence"/>
</dbReference>
<accession>A0A2C5Y1K6</accession>
<feature type="region of interest" description="Disordered" evidence="1">
    <location>
        <begin position="448"/>
        <end position="499"/>
    </location>
</feature>
<dbReference type="EMBL" id="NJET01000068">
    <property type="protein sequence ID" value="PHH62567.1"/>
    <property type="molecule type" value="Genomic_DNA"/>
</dbReference>
<feature type="region of interest" description="Disordered" evidence="1">
    <location>
        <begin position="342"/>
        <end position="366"/>
    </location>
</feature>
<feature type="region of interest" description="Disordered" evidence="1">
    <location>
        <begin position="655"/>
        <end position="703"/>
    </location>
</feature>